<evidence type="ECO:0000256" key="8">
    <source>
        <dbReference type="ARBA" id="ARBA00023034"/>
    </source>
</evidence>
<evidence type="ECO:0000256" key="6">
    <source>
        <dbReference type="ARBA" id="ARBA00022968"/>
    </source>
</evidence>
<comment type="similarity">
    <text evidence="2">Belongs to the glycosyltransferase 29 family.</text>
</comment>
<dbReference type="PANTHER" id="PTHR46059:SF1">
    <property type="entry name" value="BETA-GALACTOSIDE ALPHA-2,6-SIALYLTRANSFERASE"/>
    <property type="match status" value="1"/>
</dbReference>
<sequence>MAATRPLRFLKKLKPSSVSYVLVAWMFMLFVAITMVVYHTAEDNLAATEEAMGDDSLLDDVRAARLRAKSSRTHNSRLERRQRQHVAEDEVSPTDAKDGEGDLLSDGDGELDDAYDAGATWDADAGVGELKQEATPEPTTRKRRRDRAKDLPPGVRPVVDAHNLTHYEQLLMEATEEMLRGIRFKPINVTRVVVNKNANQFGEKMKRRGGFTDEDSGEIDKLLPDEDLKRDMHDHCAVVGNGGSMLSHKAGRIIDTKYDAVLRYNNAPTENFEAYVGRRTTYRAINNQWTRQYARQVAKGGARGRDSVGNTILLCFGNGSLRLYLRIRRDFPNRVAYYIAPELTAITRAQFKRIHVRMEGLGFGPYPGGHVMPSGIEGVLLMLQICKSVDVYGFDPPPPPPRPPSPPAPGYESPQQVRARESREAAEYARKHGEAYKYHYFDEVHGSSVHSFSFQFDFLHALHLTGLVTLCHGPPHVNSYLCPQLPSNDRDASFTEGLWNDK</sequence>
<evidence type="ECO:0000256" key="1">
    <source>
        <dbReference type="ARBA" id="ARBA00004447"/>
    </source>
</evidence>
<dbReference type="OrthoDB" id="10264956at2759"/>
<evidence type="ECO:0000256" key="12">
    <source>
        <dbReference type="ARBA" id="ARBA00034249"/>
    </source>
</evidence>
<evidence type="ECO:0000313" key="17">
    <source>
        <dbReference type="Proteomes" id="UP000660262"/>
    </source>
</evidence>
<protein>
    <recommendedName>
        <fullName evidence="13">beta-galactoside alpha-(2,6)-sialyltransferase</fullName>
        <ecNumber evidence="13">2.4.3.1</ecNumber>
    </recommendedName>
</protein>
<feature type="compositionally biased region" description="Basic and acidic residues" evidence="14">
    <location>
        <begin position="76"/>
        <end position="88"/>
    </location>
</feature>
<dbReference type="EC" id="2.4.3.1" evidence="13"/>
<evidence type="ECO:0000256" key="9">
    <source>
        <dbReference type="ARBA" id="ARBA00023136"/>
    </source>
</evidence>
<dbReference type="AlphaFoldDB" id="A0A830H8K6"/>
<evidence type="ECO:0000256" key="5">
    <source>
        <dbReference type="ARBA" id="ARBA00022692"/>
    </source>
</evidence>
<dbReference type="InterPro" id="IPR001675">
    <property type="entry name" value="Glyco_trans_29"/>
</dbReference>
<keyword evidence="8" id="KW-0333">Golgi apparatus</keyword>
<evidence type="ECO:0000256" key="7">
    <source>
        <dbReference type="ARBA" id="ARBA00022989"/>
    </source>
</evidence>
<feature type="transmembrane region" description="Helical" evidence="15">
    <location>
        <begin position="20"/>
        <end position="38"/>
    </location>
</feature>
<dbReference type="GO" id="GO:0032580">
    <property type="term" value="C:Golgi cisterna membrane"/>
    <property type="evidence" value="ECO:0007669"/>
    <property type="project" value="UniProtKB-SubCell"/>
</dbReference>
<feature type="region of interest" description="Disordered" evidence="14">
    <location>
        <begin position="68"/>
        <end position="109"/>
    </location>
</feature>
<dbReference type="Pfam" id="PF00777">
    <property type="entry name" value="Glyco_transf_29"/>
    <property type="match status" value="1"/>
</dbReference>
<organism evidence="16 17">
    <name type="scientific">Pycnococcus provasolii</name>
    <dbReference type="NCBI Taxonomy" id="41880"/>
    <lineage>
        <taxon>Eukaryota</taxon>
        <taxon>Viridiplantae</taxon>
        <taxon>Chlorophyta</taxon>
        <taxon>Pseudoscourfieldiophyceae</taxon>
        <taxon>Pseudoscourfieldiales</taxon>
        <taxon>Pycnococcaceae</taxon>
        <taxon>Pycnococcus</taxon>
    </lineage>
</organism>
<evidence type="ECO:0000256" key="14">
    <source>
        <dbReference type="SAM" id="MobiDB-lite"/>
    </source>
</evidence>
<dbReference type="PANTHER" id="PTHR46059">
    <property type="entry name" value="BETA-GALACTOSIDE ALPHA-2,6-SIALYLTRANSFERASE"/>
    <property type="match status" value="1"/>
</dbReference>
<proteinExistence type="inferred from homology"/>
<dbReference type="Proteomes" id="UP000660262">
    <property type="component" value="Unassembled WGS sequence"/>
</dbReference>
<keyword evidence="11" id="KW-0325">Glycoprotein</keyword>
<keyword evidence="7 15" id="KW-1133">Transmembrane helix</keyword>
<evidence type="ECO:0000256" key="11">
    <source>
        <dbReference type="ARBA" id="ARBA00023180"/>
    </source>
</evidence>
<evidence type="ECO:0000256" key="3">
    <source>
        <dbReference type="ARBA" id="ARBA00022676"/>
    </source>
</evidence>
<dbReference type="Gene3D" id="3.90.1480.20">
    <property type="entry name" value="Glycosyl transferase family 29"/>
    <property type="match status" value="1"/>
</dbReference>
<dbReference type="EMBL" id="BNJQ01000004">
    <property type="protein sequence ID" value="GHP03018.1"/>
    <property type="molecule type" value="Genomic_DNA"/>
</dbReference>
<feature type="region of interest" description="Disordered" evidence="14">
    <location>
        <begin position="122"/>
        <end position="157"/>
    </location>
</feature>
<gene>
    <name evidence="16" type="ORF">PPROV_000177300</name>
</gene>
<evidence type="ECO:0000256" key="2">
    <source>
        <dbReference type="ARBA" id="ARBA00006003"/>
    </source>
</evidence>
<keyword evidence="10" id="KW-1015">Disulfide bond</keyword>
<evidence type="ECO:0000256" key="10">
    <source>
        <dbReference type="ARBA" id="ARBA00023157"/>
    </source>
</evidence>
<reference evidence="16" key="1">
    <citation type="submission" date="2020-10" db="EMBL/GenBank/DDBJ databases">
        <title>Unveiling of a novel bifunctional photoreceptor, Dualchrome1, isolated from a cosmopolitan green alga.</title>
        <authorList>
            <person name="Suzuki S."/>
            <person name="Kawachi M."/>
        </authorList>
    </citation>
    <scope>NUCLEOTIDE SEQUENCE</scope>
    <source>
        <strain evidence="16">NIES 2893</strain>
    </source>
</reference>
<keyword evidence="6" id="KW-0735">Signal-anchor</keyword>
<evidence type="ECO:0000313" key="16">
    <source>
        <dbReference type="EMBL" id="GHP03018.1"/>
    </source>
</evidence>
<evidence type="ECO:0000256" key="13">
    <source>
        <dbReference type="ARBA" id="ARBA00034329"/>
    </source>
</evidence>
<evidence type="ECO:0000256" key="4">
    <source>
        <dbReference type="ARBA" id="ARBA00022679"/>
    </source>
</evidence>
<dbReference type="GO" id="GO:0003835">
    <property type="term" value="F:beta-galactoside alpha-2,6-sialyltransferase activity"/>
    <property type="evidence" value="ECO:0007669"/>
    <property type="project" value="UniProtKB-EC"/>
</dbReference>
<accession>A0A830H8K6</accession>
<dbReference type="CDD" id="cd19952">
    <property type="entry name" value="GT29"/>
    <property type="match status" value="1"/>
</dbReference>
<comment type="subcellular location">
    <subcellularLocation>
        <location evidence="1">Golgi apparatus</location>
        <location evidence="1">Golgi stack membrane</location>
        <topology evidence="1">Single-pass type II membrane protein</topology>
    </subcellularLocation>
</comment>
<evidence type="ECO:0000256" key="15">
    <source>
        <dbReference type="SAM" id="Phobius"/>
    </source>
</evidence>
<dbReference type="InterPro" id="IPR038578">
    <property type="entry name" value="GT29-like_sf"/>
</dbReference>
<keyword evidence="3 16" id="KW-0328">Glycosyltransferase</keyword>
<keyword evidence="9 15" id="KW-0472">Membrane</keyword>
<comment type="catalytic activity">
    <reaction evidence="12">
        <text>a beta-D-galactoside + CMP-N-acetyl-beta-neuraminate = an N-acetyl-alpha-neuraminyl-(2-&gt;6)-beta-D-galactosyl derivative + CMP + H(+)</text>
        <dbReference type="Rhea" id="RHEA:52104"/>
        <dbReference type="ChEBI" id="CHEBI:15378"/>
        <dbReference type="ChEBI" id="CHEBI:28034"/>
        <dbReference type="ChEBI" id="CHEBI:57812"/>
        <dbReference type="ChEBI" id="CHEBI:60377"/>
        <dbReference type="ChEBI" id="CHEBI:136398"/>
        <dbReference type="EC" id="2.4.3.1"/>
    </reaction>
</comment>
<keyword evidence="17" id="KW-1185">Reference proteome</keyword>
<feature type="compositionally biased region" description="Pro residues" evidence="14">
    <location>
        <begin position="395"/>
        <end position="409"/>
    </location>
</feature>
<feature type="region of interest" description="Disordered" evidence="14">
    <location>
        <begin position="394"/>
        <end position="422"/>
    </location>
</feature>
<name>A0A830H8K6_9CHLO</name>
<keyword evidence="4 16" id="KW-0808">Transferase</keyword>
<comment type="caution">
    <text evidence="16">The sequence shown here is derived from an EMBL/GenBank/DDBJ whole genome shotgun (WGS) entry which is preliminary data.</text>
</comment>
<keyword evidence="5 15" id="KW-0812">Transmembrane</keyword>